<keyword evidence="2" id="KW-1185">Reference proteome</keyword>
<reference evidence="1 2" key="1">
    <citation type="journal article" date="2023" name="Plants (Basel)">
        <title>Bridging the Gap: Combining Genomics and Transcriptomics Approaches to Understand Stylosanthes scabra, an Orphan Legume from the Brazilian Caatinga.</title>
        <authorList>
            <person name="Ferreira-Neto J.R.C."/>
            <person name="da Silva M.D."/>
            <person name="Binneck E."/>
            <person name="de Melo N.F."/>
            <person name="da Silva R.H."/>
            <person name="de Melo A.L.T.M."/>
            <person name="Pandolfi V."/>
            <person name="Bustamante F.O."/>
            <person name="Brasileiro-Vidal A.C."/>
            <person name="Benko-Iseppon A.M."/>
        </authorList>
    </citation>
    <scope>NUCLEOTIDE SEQUENCE [LARGE SCALE GENOMIC DNA]</scope>
    <source>
        <tissue evidence="1">Leaves</tissue>
    </source>
</reference>
<accession>A0ABU6ZR86</accession>
<gene>
    <name evidence="1" type="ORF">PIB30_084700</name>
</gene>
<dbReference type="Proteomes" id="UP001341840">
    <property type="component" value="Unassembled WGS sequence"/>
</dbReference>
<proteinExistence type="predicted"/>
<dbReference type="EMBL" id="JASCZI010273243">
    <property type="protein sequence ID" value="MED6224502.1"/>
    <property type="molecule type" value="Genomic_DNA"/>
</dbReference>
<evidence type="ECO:0000313" key="1">
    <source>
        <dbReference type="EMBL" id="MED6224502.1"/>
    </source>
</evidence>
<comment type="caution">
    <text evidence="1">The sequence shown here is derived from an EMBL/GenBank/DDBJ whole genome shotgun (WGS) entry which is preliminary data.</text>
</comment>
<organism evidence="1 2">
    <name type="scientific">Stylosanthes scabra</name>
    <dbReference type="NCBI Taxonomy" id="79078"/>
    <lineage>
        <taxon>Eukaryota</taxon>
        <taxon>Viridiplantae</taxon>
        <taxon>Streptophyta</taxon>
        <taxon>Embryophyta</taxon>
        <taxon>Tracheophyta</taxon>
        <taxon>Spermatophyta</taxon>
        <taxon>Magnoliopsida</taxon>
        <taxon>eudicotyledons</taxon>
        <taxon>Gunneridae</taxon>
        <taxon>Pentapetalae</taxon>
        <taxon>rosids</taxon>
        <taxon>fabids</taxon>
        <taxon>Fabales</taxon>
        <taxon>Fabaceae</taxon>
        <taxon>Papilionoideae</taxon>
        <taxon>50 kb inversion clade</taxon>
        <taxon>dalbergioids sensu lato</taxon>
        <taxon>Dalbergieae</taxon>
        <taxon>Pterocarpus clade</taxon>
        <taxon>Stylosanthes</taxon>
    </lineage>
</organism>
<sequence>MRFSQPRVSSFWLPAEKSLSKSTGNDNVFSHIAPQTHDGDDTSLSLLLNFENRGVDRGLVRTSTACSEIVTEDRRRYSAWLLAFEEEILDPLNLRERMRECPKFYFGGATADSGLFRVFPRDQIRAEEDAITCGGSAIVRITSLIEI</sequence>
<evidence type="ECO:0000313" key="2">
    <source>
        <dbReference type="Proteomes" id="UP001341840"/>
    </source>
</evidence>
<protein>
    <submittedName>
        <fullName evidence="1">Uncharacterized protein</fullName>
    </submittedName>
</protein>
<name>A0ABU6ZR86_9FABA</name>